<evidence type="ECO:0000313" key="4">
    <source>
        <dbReference type="Proteomes" id="UP001153365"/>
    </source>
</evidence>
<feature type="compositionally biased region" description="Acidic residues" evidence="2">
    <location>
        <begin position="257"/>
        <end position="268"/>
    </location>
</feature>
<dbReference type="AlphaFoldDB" id="A0AAV0AUD5"/>
<feature type="compositionally biased region" description="Basic and acidic residues" evidence="2">
    <location>
        <begin position="363"/>
        <end position="372"/>
    </location>
</feature>
<feature type="compositionally biased region" description="Polar residues" evidence="2">
    <location>
        <begin position="1"/>
        <end position="20"/>
    </location>
</feature>
<keyword evidence="4" id="KW-1185">Reference proteome</keyword>
<feature type="region of interest" description="Disordered" evidence="2">
    <location>
        <begin position="337"/>
        <end position="372"/>
    </location>
</feature>
<feature type="region of interest" description="Disordered" evidence="2">
    <location>
        <begin position="252"/>
        <end position="279"/>
    </location>
</feature>
<sequence length="372" mass="43292">MKGRNSPRSNQERTIVTSSKQEQHSHAKTNTPHLRPISKPPRERQRSYRTSGHTNPFWPVQPIERERPSFIRMVRIEGKLERSQEEVDQVELVRVIESLEEGLKVLIEENISLSREISERELIGISARDPSAEQQDQNRPSRLERKRQLYLIKLKLDCRLMCPPRLPQIVQNSGARDLICFMIIKREMMMAHSLNTRESFSVIQMEYISDLYERDLPDIIDSKTNREHGVLIMKDTVNLKLDSRAVRSKRIIKESHEDNDDNDEDGDDGSSLRIRSNQRRESKLARSERIWEVHWLHQEGKPDGGIGQEGSELSKAIDGAGENLKLPMEGMGMANGGWRFKGLEQDKDSTRIKGQKSRRYRIKRTEEQRIVE</sequence>
<protein>
    <submittedName>
        <fullName evidence="3">Uncharacterized protein</fullName>
    </submittedName>
</protein>
<reference evidence="3" key="1">
    <citation type="submission" date="2022-06" db="EMBL/GenBank/DDBJ databases">
        <authorList>
            <consortium name="SYNGENTA / RWTH Aachen University"/>
        </authorList>
    </citation>
    <scope>NUCLEOTIDE SEQUENCE</scope>
</reference>
<feature type="region of interest" description="Disordered" evidence="2">
    <location>
        <begin position="1"/>
        <end position="61"/>
    </location>
</feature>
<feature type="coiled-coil region" evidence="1">
    <location>
        <begin position="73"/>
        <end position="116"/>
    </location>
</feature>
<feature type="compositionally biased region" description="Basic and acidic residues" evidence="2">
    <location>
        <begin position="341"/>
        <end position="351"/>
    </location>
</feature>
<proteinExistence type="predicted"/>
<evidence type="ECO:0000313" key="3">
    <source>
        <dbReference type="EMBL" id="CAH7672521.1"/>
    </source>
</evidence>
<keyword evidence="1" id="KW-0175">Coiled coil</keyword>
<gene>
    <name evidence="3" type="ORF">PPACK8108_LOCUS7340</name>
</gene>
<evidence type="ECO:0000256" key="2">
    <source>
        <dbReference type="SAM" id="MobiDB-lite"/>
    </source>
</evidence>
<organism evidence="3 4">
    <name type="scientific">Phakopsora pachyrhizi</name>
    <name type="common">Asian soybean rust disease fungus</name>
    <dbReference type="NCBI Taxonomy" id="170000"/>
    <lineage>
        <taxon>Eukaryota</taxon>
        <taxon>Fungi</taxon>
        <taxon>Dikarya</taxon>
        <taxon>Basidiomycota</taxon>
        <taxon>Pucciniomycotina</taxon>
        <taxon>Pucciniomycetes</taxon>
        <taxon>Pucciniales</taxon>
        <taxon>Phakopsoraceae</taxon>
        <taxon>Phakopsora</taxon>
    </lineage>
</organism>
<accession>A0AAV0AUD5</accession>
<dbReference type="Proteomes" id="UP001153365">
    <property type="component" value="Unassembled WGS sequence"/>
</dbReference>
<name>A0AAV0AUD5_PHAPC</name>
<dbReference type="EMBL" id="CALTRL010001446">
    <property type="protein sequence ID" value="CAH7672521.1"/>
    <property type="molecule type" value="Genomic_DNA"/>
</dbReference>
<comment type="caution">
    <text evidence="3">The sequence shown here is derived from an EMBL/GenBank/DDBJ whole genome shotgun (WGS) entry which is preliminary data.</text>
</comment>
<feature type="compositionally biased region" description="Basic residues" evidence="2">
    <location>
        <begin position="353"/>
        <end position="362"/>
    </location>
</feature>
<evidence type="ECO:0000256" key="1">
    <source>
        <dbReference type="SAM" id="Coils"/>
    </source>
</evidence>